<protein>
    <submittedName>
        <fullName evidence="1">Uncharacterized protein</fullName>
    </submittedName>
</protein>
<gene>
    <name evidence="1" type="primary">232</name>
    <name evidence="1" type="ORF">SEA_PUMPERNICKEL_232</name>
</gene>
<reference evidence="1" key="1">
    <citation type="submission" date="2021-09" db="EMBL/GenBank/DDBJ databases">
        <authorList>
            <person name="Andersen S.H."/>
            <person name="Beall E.A."/>
            <person name="Cappelle B."/>
            <person name="Falteisek K.J."/>
            <person name="Fenske B.A."/>
            <person name="Gansluckner N.W."/>
            <person name="Gilbertson S.M."/>
            <person name="Krings K.J."/>
            <person name="Mobeck M."/>
            <person name="Odeku J.O."/>
            <person name="Poncelet M.E."/>
            <person name="Rohr J.R."/>
            <person name="Rolands L."/>
            <person name="Whipple C.D."/>
            <person name="Whipple E.M."/>
            <person name="Spring A.M."/>
            <person name="Klyczek K."/>
            <person name="Garlena R.A."/>
            <person name="Russell D.A."/>
            <person name="Pope W.H."/>
            <person name="Jacobs-Sera D."/>
            <person name="Hatfull G.F."/>
        </authorList>
    </citation>
    <scope>NUCLEOTIDE SEQUENCE</scope>
</reference>
<dbReference type="GeneID" id="80019873"/>
<dbReference type="KEGG" id="vg:80019873"/>
<accession>A0AAE8Y7U0</accession>
<dbReference type="RefSeq" id="YP_010755222.1">
    <property type="nucleotide sequence ID" value="NC_073468.1"/>
</dbReference>
<dbReference type="Proteomes" id="UP000827768">
    <property type="component" value="Segment"/>
</dbReference>
<keyword evidence="2" id="KW-1185">Reference proteome</keyword>
<dbReference type="EMBL" id="OK040790">
    <property type="protein sequence ID" value="UDL15982.1"/>
    <property type="molecule type" value="Genomic_DNA"/>
</dbReference>
<proteinExistence type="predicted"/>
<evidence type="ECO:0000313" key="1">
    <source>
        <dbReference type="EMBL" id="UDL15982.1"/>
    </source>
</evidence>
<sequence length="104" mass="11635">MTDTSSNYIEVVHEYEDESNPLLNVKAKEVFWAVHPTPDQYNATLRESGEKVDGINLAGSSKAWSLFGGQGVYVHDIEDIRGLRKLLDSLESMYILDEMTKGGL</sequence>
<organism evidence="1 2">
    <name type="scientific">Microbacterium phage Pumpernickel</name>
    <dbReference type="NCBI Taxonomy" id="2885983"/>
    <lineage>
        <taxon>Viruses</taxon>
        <taxon>Duplodnaviria</taxon>
        <taxon>Heunggongvirae</taxon>
        <taxon>Uroviricota</taxon>
        <taxon>Caudoviricetes</taxon>
        <taxon>Pumpernickelvirus</taxon>
        <taxon>Pumpernickelvirus pumpernickel</taxon>
    </lineage>
</organism>
<evidence type="ECO:0000313" key="2">
    <source>
        <dbReference type="Proteomes" id="UP000827768"/>
    </source>
</evidence>
<name>A0AAE8Y7U0_9CAUD</name>